<reference evidence="1 2" key="1">
    <citation type="submission" date="2024-11" db="EMBL/GenBank/DDBJ databases">
        <title>A near-complete genome assembly of Cinchona calisaya.</title>
        <authorList>
            <person name="Lian D.C."/>
            <person name="Zhao X.W."/>
            <person name="Wei L."/>
        </authorList>
    </citation>
    <scope>NUCLEOTIDE SEQUENCE [LARGE SCALE GENOMIC DNA]</scope>
    <source>
        <tissue evidence="1">Nenye</tissue>
    </source>
</reference>
<dbReference type="Proteomes" id="UP001630127">
    <property type="component" value="Unassembled WGS sequence"/>
</dbReference>
<name>A0ABD2YSK7_9GENT</name>
<comment type="caution">
    <text evidence="1">The sequence shown here is derived from an EMBL/GenBank/DDBJ whole genome shotgun (WGS) entry which is preliminary data.</text>
</comment>
<sequence length="126" mass="14391">MQQTFRELLERVLNYIQDKDFNRTKRGLYDYAKKGKEKVDSEAAPLISTKLKIGAASETEVSEKKDRFTDALNAKLQLLRGHCQLAEDWEEEGILKLLPCWSTDQWYVNLSSKGSSTLDAMNLSMG</sequence>
<dbReference type="AlphaFoldDB" id="A0ABD2YSK7"/>
<accession>A0ABD2YSK7</accession>
<dbReference type="SUPFAM" id="SSF54849">
    <property type="entry name" value="GroEL-intermediate domain like"/>
    <property type="match status" value="1"/>
</dbReference>
<evidence type="ECO:0000313" key="1">
    <source>
        <dbReference type="EMBL" id="KAL3510365.1"/>
    </source>
</evidence>
<evidence type="ECO:0000313" key="2">
    <source>
        <dbReference type="Proteomes" id="UP001630127"/>
    </source>
</evidence>
<organism evidence="1 2">
    <name type="scientific">Cinchona calisaya</name>
    <dbReference type="NCBI Taxonomy" id="153742"/>
    <lineage>
        <taxon>Eukaryota</taxon>
        <taxon>Viridiplantae</taxon>
        <taxon>Streptophyta</taxon>
        <taxon>Embryophyta</taxon>
        <taxon>Tracheophyta</taxon>
        <taxon>Spermatophyta</taxon>
        <taxon>Magnoliopsida</taxon>
        <taxon>eudicotyledons</taxon>
        <taxon>Gunneridae</taxon>
        <taxon>Pentapetalae</taxon>
        <taxon>asterids</taxon>
        <taxon>lamiids</taxon>
        <taxon>Gentianales</taxon>
        <taxon>Rubiaceae</taxon>
        <taxon>Cinchonoideae</taxon>
        <taxon>Cinchoneae</taxon>
        <taxon>Cinchona</taxon>
    </lineage>
</organism>
<dbReference type="InterPro" id="IPR027410">
    <property type="entry name" value="TCP-1-like_intermed_sf"/>
</dbReference>
<gene>
    <name evidence="1" type="ORF">ACH5RR_029766</name>
</gene>
<dbReference type="EMBL" id="JBJUIK010000012">
    <property type="protein sequence ID" value="KAL3510365.1"/>
    <property type="molecule type" value="Genomic_DNA"/>
</dbReference>
<keyword evidence="2" id="KW-1185">Reference proteome</keyword>
<protein>
    <submittedName>
        <fullName evidence="1">Uncharacterized protein</fullName>
    </submittedName>
</protein>
<dbReference type="Gene3D" id="3.30.260.10">
    <property type="entry name" value="TCP-1-like chaperonin intermediate domain"/>
    <property type="match status" value="1"/>
</dbReference>
<proteinExistence type="predicted"/>